<evidence type="ECO:0000256" key="8">
    <source>
        <dbReference type="PIRSR" id="PIRSR001480-2"/>
    </source>
</evidence>
<reference evidence="10 11" key="1">
    <citation type="submission" date="2018-11" db="EMBL/GenBank/DDBJ databases">
        <title>Sequencing the genomes of 1000 actinobacteria strains.</title>
        <authorList>
            <person name="Klenk H.-P."/>
        </authorList>
    </citation>
    <scope>NUCLEOTIDE SEQUENCE [LARGE SCALE GENOMIC DNA]</scope>
    <source>
        <strain evidence="10 11">DSM 44254</strain>
    </source>
</reference>
<feature type="binding site" evidence="8">
    <location>
        <position position="94"/>
    </location>
    <ligand>
        <name>Zn(2+)</name>
        <dbReference type="ChEBI" id="CHEBI:29105"/>
    </ligand>
</feature>
<evidence type="ECO:0000313" key="10">
    <source>
        <dbReference type="EMBL" id="ROO83669.1"/>
    </source>
</evidence>
<dbReference type="Pfam" id="PF20511">
    <property type="entry name" value="PMI_typeI_cat"/>
    <property type="match status" value="1"/>
</dbReference>
<dbReference type="PRINTS" id="PR00714">
    <property type="entry name" value="MAN6PISMRASE"/>
</dbReference>
<dbReference type="GO" id="GO:0008270">
    <property type="term" value="F:zinc ion binding"/>
    <property type="evidence" value="ECO:0007669"/>
    <property type="project" value="InterPro"/>
</dbReference>
<sequence length="376" mass="39840">MIELLRLDNPIRGYAWGSRTVLARLLGRSTPSGGPEAELWIGAHPGDPSRIAGSGSLLDQIALDPGPMLGPGADRLPFLLKVLAVESALSIQVHPDAAQAVEGYQREEQCGPPVGDPKRCYHDDWPKPELLYAVTPFEALCGFRPPAESAAQLRALGGPRLARVAGLLEREGNREAVVALTDWPHEDRAALVAEAGRAGGWVADLAGRHPSDPGVVVALMLHHVTLEPGQALFARPRTMHAYLRGTAVEIMASSDNVLRGGLTPKHVDLPELLAVTDFAASPPELVPAVRQPNGEDLYPAPCTQFQLTRLRLEPGAAVRVADPGPGALLCLEGELEVVRGAVRERLGRGEALFLPHLGGPVTVTGDGLGFRAGVPS</sequence>
<dbReference type="EMBL" id="RJKE01000001">
    <property type="protein sequence ID" value="ROO83669.1"/>
    <property type="molecule type" value="Genomic_DNA"/>
</dbReference>
<dbReference type="AlphaFoldDB" id="A0A3N1CQT8"/>
<dbReference type="CDD" id="cd07011">
    <property type="entry name" value="cupin_PMI_type_I_N"/>
    <property type="match status" value="1"/>
</dbReference>
<evidence type="ECO:0000256" key="7">
    <source>
        <dbReference type="PIRSR" id="PIRSR001480-1"/>
    </source>
</evidence>
<dbReference type="InterPro" id="IPR046457">
    <property type="entry name" value="PMI_typeI_cat"/>
</dbReference>
<evidence type="ECO:0000256" key="3">
    <source>
        <dbReference type="ARBA" id="ARBA00011956"/>
    </source>
</evidence>
<dbReference type="SUPFAM" id="SSF51182">
    <property type="entry name" value="RmlC-like cupins"/>
    <property type="match status" value="1"/>
</dbReference>
<accession>A0A3N1CQT8</accession>
<keyword evidence="11" id="KW-1185">Reference proteome</keyword>
<evidence type="ECO:0000256" key="6">
    <source>
        <dbReference type="ARBA" id="ARBA00023235"/>
    </source>
</evidence>
<feature type="binding site" evidence="8">
    <location>
        <position position="129"/>
    </location>
    <ligand>
        <name>Zn(2+)</name>
        <dbReference type="ChEBI" id="CHEBI:29105"/>
    </ligand>
</feature>
<dbReference type="EC" id="5.3.1.8" evidence="3"/>
<protein>
    <recommendedName>
        <fullName evidence="3">mannose-6-phosphate isomerase</fullName>
        <ecNumber evidence="3">5.3.1.8</ecNumber>
    </recommendedName>
</protein>
<dbReference type="PANTHER" id="PTHR10309:SF0">
    <property type="entry name" value="MANNOSE-6-PHOSPHATE ISOMERASE"/>
    <property type="match status" value="1"/>
</dbReference>
<dbReference type="Proteomes" id="UP000272400">
    <property type="component" value="Unassembled WGS sequence"/>
</dbReference>
<evidence type="ECO:0000256" key="4">
    <source>
        <dbReference type="ARBA" id="ARBA00022723"/>
    </source>
</evidence>
<comment type="cofactor">
    <cofactor evidence="8">
        <name>Zn(2+)</name>
        <dbReference type="ChEBI" id="CHEBI:29105"/>
    </cofactor>
    <text evidence="8">Binds 1 zinc ion per subunit.</text>
</comment>
<organism evidence="10 11">
    <name type="scientific">Actinocorallia herbida</name>
    <dbReference type="NCBI Taxonomy" id="58109"/>
    <lineage>
        <taxon>Bacteria</taxon>
        <taxon>Bacillati</taxon>
        <taxon>Actinomycetota</taxon>
        <taxon>Actinomycetes</taxon>
        <taxon>Streptosporangiales</taxon>
        <taxon>Thermomonosporaceae</taxon>
        <taxon>Actinocorallia</taxon>
    </lineage>
</organism>
<comment type="caution">
    <text evidence="10">The sequence shown here is derived from an EMBL/GenBank/DDBJ whole genome shotgun (WGS) entry which is preliminary data.</text>
</comment>
<evidence type="ECO:0000313" key="11">
    <source>
        <dbReference type="Proteomes" id="UP000272400"/>
    </source>
</evidence>
<keyword evidence="6 10" id="KW-0413">Isomerase</keyword>
<dbReference type="Gene3D" id="2.60.120.10">
    <property type="entry name" value="Jelly Rolls"/>
    <property type="match status" value="2"/>
</dbReference>
<feature type="active site" evidence="7">
    <location>
        <position position="259"/>
    </location>
</feature>
<dbReference type="NCBIfam" id="TIGR00218">
    <property type="entry name" value="manA"/>
    <property type="match status" value="1"/>
</dbReference>
<dbReference type="Gene3D" id="1.10.441.10">
    <property type="entry name" value="Phosphomannose Isomerase, domain 2"/>
    <property type="match status" value="1"/>
</dbReference>
<dbReference type="PIRSF" id="PIRSF001480">
    <property type="entry name" value="Mannose-6-phosphate_isomerase"/>
    <property type="match status" value="1"/>
</dbReference>
<dbReference type="PANTHER" id="PTHR10309">
    <property type="entry name" value="MANNOSE-6-PHOSPHATE ISOMERASE"/>
    <property type="match status" value="1"/>
</dbReference>
<gene>
    <name evidence="10" type="ORF">EDD29_1176</name>
</gene>
<dbReference type="InterPro" id="IPR011051">
    <property type="entry name" value="RmlC_Cupin_sf"/>
</dbReference>
<dbReference type="GO" id="GO:0004476">
    <property type="term" value="F:mannose-6-phosphate isomerase activity"/>
    <property type="evidence" value="ECO:0007669"/>
    <property type="project" value="UniProtKB-EC"/>
</dbReference>
<keyword evidence="5 8" id="KW-0862">Zinc</keyword>
<dbReference type="GO" id="GO:0005975">
    <property type="term" value="P:carbohydrate metabolic process"/>
    <property type="evidence" value="ECO:0007669"/>
    <property type="project" value="InterPro"/>
</dbReference>
<evidence type="ECO:0000256" key="1">
    <source>
        <dbReference type="ARBA" id="ARBA00000757"/>
    </source>
</evidence>
<dbReference type="InterPro" id="IPR001250">
    <property type="entry name" value="Man6P_Isoase-1"/>
</dbReference>
<dbReference type="GO" id="GO:0005829">
    <property type="term" value="C:cytosol"/>
    <property type="evidence" value="ECO:0007669"/>
    <property type="project" value="TreeGrafter"/>
</dbReference>
<dbReference type="RefSeq" id="WP_211359566.1">
    <property type="nucleotide sequence ID" value="NZ_RJKE01000001.1"/>
</dbReference>
<dbReference type="InterPro" id="IPR014710">
    <property type="entry name" value="RmlC-like_jellyroll"/>
</dbReference>
<feature type="domain" description="Phosphomannose isomerase type I catalytic" evidence="9">
    <location>
        <begin position="4"/>
        <end position="145"/>
    </location>
</feature>
<keyword evidence="4 8" id="KW-0479">Metal-binding</keyword>
<evidence type="ECO:0000256" key="2">
    <source>
        <dbReference type="ARBA" id="ARBA00010772"/>
    </source>
</evidence>
<feature type="binding site" evidence="8">
    <location>
        <position position="92"/>
    </location>
    <ligand>
        <name>Zn(2+)</name>
        <dbReference type="ChEBI" id="CHEBI:29105"/>
    </ligand>
</feature>
<dbReference type="GO" id="GO:0009298">
    <property type="term" value="P:GDP-mannose biosynthetic process"/>
    <property type="evidence" value="ECO:0007669"/>
    <property type="project" value="InterPro"/>
</dbReference>
<feature type="binding site" evidence="8">
    <location>
        <position position="240"/>
    </location>
    <ligand>
        <name>Zn(2+)</name>
        <dbReference type="ChEBI" id="CHEBI:29105"/>
    </ligand>
</feature>
<name>A0A3N1CQT8_9ACTN</name>
<evidence type="ECO:0000259" key="9">
    <source>
        <dbReference type="Pfam" id="PF20511"/>
    </source>
</evidence>
<evidence type="ECO:0000256" key="5">
    <source>
        <dbReference type="ARBA" id="ARBA00022833"/>
    </source>
</evidence>
<proteinExistence type="inferred from homology"/>
<dbReference type="InterPro" id="IPR016305">
    <property type="entry name" value="Mannose-6-P_Isomerase"/>
</dbReference>
<comment type="similarity">
    <text evidence="2">Belongs to the mannose-6-phosphate isomerase type 1 family.</text>
</comment>
<comment type="catalytic activity">
    <reaction evidence="1">
        <text>D-mannose 6-phosphate = D-fructose 6-phosphate</text>
        <dbReference type="Rhea" id="RHEA:12356"/>
        <dbReference type="ChEBI" id="CHEBI:58735"/>
        <dbReference type="ChEBI" id="CHEBI:61527"/>
        <dbReference type="EC" id="5.3.1.8"/>
    </reaction>
</comment>